<evidence type="ECO:0000256" key="11">
    <source>
        <dbReference type="RuleBase" id="RU000488"/>
    </source>
</evidence>
<keyword evidence="9 10" id="KW-0472">Membrane</keyword>
<evidence type="ECO:0000256" key="4">
    <source>
        <dbReference type="ARBA" id="ARBA00022692"/>
    </source>
</evidence>
<evidence type="ECO:0000256" key="7">
    <source>
        <dbReference type="ARBA" id="ARBA00022989"/>
    </source>
</evidence>
<keyword evidence="4 10" id="KW-0812">Transmembrane</keyword>
<protein>
    <submittedName>
        <fullName evidence="13">Mitochondrial carrier</fullName>
    </submittedName>
</protein>
<accession>A0A1A0HJ76</accession>
<dbReference type="EMBL" id="LXTC01000001">
    <property type="protein sequence ID" value="OBA23893.1"/>
    <property type="molecule type" value="Genomic_DNA"/>
</dbReference>
<evidence type="ECO:0000256" key="5">
    <source>
        <dbReference type="ARBA" id="ARBA00022737"/>
    </source>
</evidence>
<evidence type="ECO:0000313" key="14">
    <source>
        <dbReference type="Proteomes" id="UP000092555"/>
    </source>
</evidence>
<evidence type="ECO:0000256" key="9">
    <source>
        <dbReference type="ARBA" id="ARBA00023136"/>
    </source>
</evidence>
<evidence type="ECO:0000256" key="3">
    <source>
        <dbReference type="ARBA" id="ARBA00022448"/>
    </source>
</evidence>
<evidence type="ECO:0000313" key="13">
    <source>
        <dbReference type="EMBL" id="OBA23893.1"/>
    </source>
</evidence>
<evidence type="ECO:0000256" key="12">
    <source>
        <dbReference type="SAM" id="Phobius"/>
    </source>
</evidence>
<gene>
    <name evidence="13" type="ORF">METBIDRAFT_30264</name>
</gene>
<dbReference type="PANTHER" id="PTHR45683">
    <property type="entry name" value="MITOCHONDRIAL NICOTINAMIDE ADENINE DINUCLEOTIDE TRANSPORTER 1-RELATED-RELATED"/>
    <property type="match status" value="1"/>
</dbReference>
<dbReference type="InterPro" id="IPR018108">
    <property type="entry name" value="MCP_transmembrane"/>
</dbReference>
<dbReference type="Pfam" id="PF00153">
    <property type="entry name" value="Mito_carr"/>
    <property type="match status" value="3"/>
</dbReference>
<organism evidence="13 14">
    <name type="scientific">Metschnikowia bicuspidata var. bicuspidata NRRL YB-4993</name>
    <dbReference type="NCBI Taxonomy" id="869754"/>
    <lineage>
        <taxon>Eukaryota</taxon>
        <taxon>Fungi</taxon>
        <taxon>Dikarya</taxon>
        <taxon>Ascomycota</taxon>
        <taxon>Saccharomycotina</taxon>
        <taxon>Pichiomycetes</taxon>
        <taxon>Metschnikowiaceae</taxon>
        <taxon>Metschnikowia</taxon>
    </lineage>
</organism>
<evidence type="ECO:0000256" key="8">
    <source>
        <dbReference type="ARBA" id="ARBA00023128"/>
    </source>
</evidence>
<feature type="repeat" description="Solcar" evidence="10">
    <location>
        <begin position="116"/>
        <end position="203"/>
    </location>
</feature>
<dbReference type="AlphaFoldDB" id="A0A1A0HJ76"/>
<keyword evidence="8" id="KW-0496">Mitochondrion</keyword>
<evidence type="ECO:0000256" key="10">
    <source>
        <dbReference type="PROSITE-ProRule" id="PRU00282"/>
    </source>
</evidence>
<dbReference type="InterPro" id="IPR002067">
    <property type="entry name" value="MCP"/>
</dbReference>
<comment type="similarity">
    <text evidence="2 11">Belongs to the mitochondrial carrier (TC 2.A.29) family.</text>
</comment>
<dbReference type="InterPro" id="IPR044712">
    <property type="entry name" value="SLC25A32-like"/>
</dbReference>
<dbReference type="OrthoDB" id="428293at2759"/>
<feature type="transmembrane region" description="Helical" evidence="12">
    <location>
        <begin position="121"/>
        <end position="142"/>
    </location>
</feature>
<dbReference type="PRINTS" id="PR00784">
    <property type="entry name" value="MTUNCOUPLING"/>
</dbReference>
<dbReference type="InterPro" id="IPR023395">
    <property type="entry name" value="MCP_dom_sf"/>
</dbReference>
<name>A0A1A0HJ76_9ASCO</name>
<dbReference type="GeneID" id="30028567"/>
<reference evidence="13 14" key="1">
    <citation type="submission" date="2016-05" db="EMBL/GenBank/DDBJ databases">
        <title>Comparative genomics of biotechnologically important yeasts.</title>
        <authorList>
            <consortium name="DOE Joint Genome Institute"/>
            <person name="Riley R."/>
            <person name="Haridas S."/>
            <person name="Wolfe K.H."/>
            <person name="Lopes M.R."/>
            <person name="Hittinger C.T."/>
            <person name="Goker M."/>
            <person name="Salamov A."/>
            <person name="Wisecaver J."/>
            <person name="Long T.M."/>
            <person name="Aerts A.L."/>
            <person name="Barry K."/>
            <person name="Choi C."/>
            <person name="Clum A."/>
            <person name="Coughlan A.Y."/>
            <person name="Deshpande S."/>
            <person name="Douglass A.P."/>
            <person name="Hanson S.J."/>
            <person name="Klenk H.-P."/>
            <person name="LaButti K."/>
            <person name="Lapidus A."/>
            <person name="Lindquist E."/>
            <person name="Lipzen A."/>
            <person name="Meier-kolthoff J.P."/>
            <person name="Ohm R.A."/>
            <person name="Otillar R.P."/>
            <person name="Pangilinan J."/>
            <person name="Peng Y."/>
            <person name="Rokas A."/>
            <person name="Rosa C.A."/>
            <person name="Scheuner C."/>
            <person name="Sibirny A.A."/>
            <person name="Slot J.C."/>
            <person name="Stielow J.B."/>
            <person name="Sun H."/>
            <person name="Kurtzman C.P."/>
            <person name="Blackwell M."/>
            <person name="Grigoriev I.V."/>
            <person name="Jeffries T.W."/>
        </authorList>
    </citation>
    <scope>NUCLEOTIDE SEQUENCE [LARGE SCALE GENOMIC DNA]</scope>
    <source>
        <strain evidence="13 14">NRRL YB-4993</strain>
    </source>
</reference>
<feature type="repeat" description="Solcar" evidence="10">
    <location>
        <begin position="216"/>
        <end position="300"/>
    </location>
</feature>
<dbReference type="Gene3D" id="1.50.40.10">
    <property type="entry name" value="Mitochondrial carrier domain"/>
    <property type="match status" value="1"/>
</dbReference>
<dbReference type="STRING" id="869754.A0A1A0HJ76"/>
<dbReference type="GO" id="GO:0015230">
    <property type="term" value="F:FAD transmembrane transporter activity"/>
    <property type="evidence" value="ECO:0007669"/>
    <property type="project" value="EnsemblFungi"/>
</dbReference>
<evidence type="ECO:0000256" key="2">
    <source>
        <dbReference type="ARBA" id="ARBA00006375"/>
    </source>
</evidence>
<sequence>MNSSPWAPRQIEVVSGLFAGFSNTIVTQPLDLLKVRLQLSTKATSQPFELLRFVIRQIHQDASMAHKAHNGKRPFSLFLAQQYYRGVGPNLFGNVSAWSLYFTLYAEFKRIMANNEGDVSYFGASALAGATLAVITNPIWLLKTRILSTSGQQENSYRSLFDGVKQVIRKEGVLTLWKGTVPSLFLVLQASLQFSFYDHTKDYLMRALGSEDLSASQFIFASVMSKITSMSLLYPTQVIRSRIQSYNPNNENRDIVGVTKKIWASERRLKGFYRGLSTNLIRVLPSTCITFLTYETTKKYLAS</sequence>
<keyword evidence="7 12" id="KW-1133">Transmembrane helix</keyword>
<proteinExistence type="inferred from homology"/>
<dbReference type="Proteomes" id="UP000092555">
    <property type="component" value="Unassembled WGS sequence"/>
</dbReference>
<comment type="subcellular location">
    <subcellularLocation>
        <location evidence="1">Mitochondrion inner membrane</location>
        <topology evidence="1">Multi-pass membrane protein</topology>
    </subcellularLocation>
</comment>
<dbReference type="SUPFAM" id="SSF103506">
    <property type="entry name" value="Mitochondrial carrier"/>
    <property type="match status" value="1"/>
</dbReference>
<keyword evidence="6" id="KW-0999">Mitochondrion inner membrane</keyword>
<dbReference type="GO" id="GO:0005743">
    <property type="term" value="C:mitochondrial inner membrane"/>
    <property type="evidence" value="ECO:0007669"/>
    <property type="project" value="UniProtKB-SubCell"/>
</dbReference>
<keyword evidence="14" id="KW-1185">Reference proteome</keyword>
<evidence type="ECO:0000256" key="1">
    <source>
        <dbReference type="ARBA" id="ARBA00004448"/>
    </source>
</evidence>
<evidence type="ECO:0000256" key="6">
    <source>
        <dbReference type="ARBA" id="ARBA00022792"/>
    </source>
</evidence>
<feature type="repeat" description="Solcar" evidence="10">
    <location>
        <begin position="7"/>
        <end position="111"/>
    </location>
</feature>
<dbReference type="RefSeq" id="XP_018714374.1">
    <property type="nucleotide sequence ID" value="XM_018855591.1"/>
</dbReference>
<keyword evidence="5" id="KW-0677">Repeat</keyword>
<comment type="caution">
    <text evidence="13">The sequence shown here is derived from an EMBL/GenBank/DDBJ whole genome shotgun (WGS) entry which is preliminary data.</text>
</comment>
<keyword evidence="3 11" id="KW-0813">Transport</keyword>
<dbReference type="PROSITE" id="PS50920">
    <property type="entry name" value="SOLCAR"/>
    <property type="match status" value="3"/>
</dbReference>